<dbReference type="RefSeq" id="WP_281793214.1">
    <property type="nucleotide sequence ID" value="NZ_BSDR01000001.1"/>
</dbReference>
<evidence type="ECO:0000313" key="1">
    <source>
        <dbReference type="EMBL" id="GLI33934.1"/>
    </source>
</evidence>
<evidence type="ECO:0000313" key="2">
    <source>
        <dbReference type="Proteomes" id="UP001144372"/>
    </source>
</evidence>
<organism evidence="1 2">
    <name type="scientific">Desulforhabdus amnigena</name>
    <dbReference type="NCBI Taxonomy" id="40218"/>
    <lineage>
        <taxon>Bacteria</taxon>
        <taxon>Pseudomonadati</taxon>
        <taxon>Thermodesulfobacteriota</taxon>
        <taxon>Syntrophobacteria</taxon>
        <taxon>Syntrophobacterales</taxon>
        <taxon>Syntrophobacteraceae</taxon>
        <taxon>Desulforhabdus</taxon>
    </lineage>
</organism>
<proteinExistence type="predicted"/>
<name>A0A9W6FSE0_9BACT</name>
<sequence length="81" mass="9698">MKIYVWRHSKKFSSWSMFDEPHIFKDNYMQAEVVILATSKEEALEMLKSDDRWNIDELQRIEPMVFDLDRPAVISKLVSFS</sequence>
<gene>
    <name evidence="1" type="ORF">DAMNIGENAA_13670</name>
</gene>
<comment type="caution">
    <text evidence="1">The sequence shown here is derived from an EMBL/GenBank/DDBJ whole genome shotgun (WGS) entry which is preliminary data.</text>
</comment>
<keyword evidence="2" id="KW-1185">Reference proteome</keyword>
<dbReference type="AlphaFoldDB" id="A0A9W6FSE0"/>
<reference evidence="1" key="1">
    <citation type="submission" date="2022-12" db="EMBL/GenBank/DDBJ databases">
        <title>Reference genome sequencing for broad-spectrum identification of bacterial and archaeal isolates by mass spectrometry.</title>
        <authorList>
            <person name="Sekiguchi Y."/>
            <person name="Tourlousse D.M."/>
        </authorList>
    </citation>
    <scope>NUCLEOTIDE SEQUENCE</scope>
    <source>
        <strain evidence="1">ASRB1</strain>
    </source>
</reference>
<dbReference type="Proteomes" id="UP001144372">
    <property type="component" value="Unassembled WGS sequence"/>
</dbReference>
<dbReference type="EMBL" id="BSDR01000001">
    <property type="protein sequence ID" value="GLI33934.1"/>
    <property type="molecule type" value="Genomic_DNA"/>
</dbReference>
<accession>A0A9W6FSE0</accession>
<protein>
    <submittedName>
        <fullName evidence="1">Uncharacterized protein</fullName>
    </submittedName>
</protein>